<feature type="region of interest" description="Disordered" evidence="1">
    <location>
        <begin position="154"/>
        <end position="248"/>
    </location>
</feature>
<dbReference type="SUPFAM" id="SSF56112">
    <property type="entry name" value="Protein kinase-like (PK-like)"/>
    <property type="match status" value="1"/>
</dbReference>
<evidence type="ECO:0000313" key="3">
    <source>
        <dbReference type="EMBL" id="TMR11447.1"/>
    </source>
</evidence>
<evidence type="ECO:0000256" key="1">
    <source>
        <dbReference type="SAM" id="MobiDB-lite"/>
    </source>
</evidence>
<dbReference type="Pfam" id="PF01636">
    <property type="entry name" value="APH"/>
    <property type="match status" value="1"/>
</dbReference>
<name>A0A5S4FQ98_9ACTN</name>
<organism evidence="3 4">
    <name type="scientific">Nonomuraea turkmeniaca</name>
    <dbReference type="NCBI Taxonomy" id="103838"/>
    <lineage>
        <taxon>Bacteria</taxon>
        <taxon>Bacillati</taxon>
        <taxon>Actinomycetota</taxon>
        <taxon>Actinomycetes</taxon>
        <taxon>Streptosporangiales</taxon>
        <taxon>Streptosporangiaceae</taxon>
        <taxon>Nonomuraea</taxon>
    </lineage>
</organism>
<feature type="compositionally biased region" description="Basic and acidic residues" evidence="1">
    <location>
        <begin position="207"/>
        <end position="222"/>
    </location>
</feature>
<accession>A0A5S4FQ98</accession>
<dbReference type="InterPro" id="IPR011009">
    <property type="entry name" value="Kinase-like_dom_sf"/>
</dbReference>
<comment type="caution">
    <text evidence="3">The sequence shown here is derived from an EMBL/GenBank/DDBJ whole genome shotgun (WGS) entry which is preliminary data.</text>
</comment>
<feature type="compositionally biased region" description="Polar residues" evidence="1">
    <location>
        <begin position="236"/>
        <end position="248"/>
    </location>
</feature>
<feature type="region of interest" description="Disordered" evidence="1">
    <location>
        <begin position="1"/>
        <end position="73"/>
    </location>
</feature>
<dbReference type="AlphaFoldDB" id="A0A5S4FQ98"/>
<dbReference type="EMBL" id="VCKY01000157">
    <property type="protein sequence ID" value="TMR11447.1"/>
    <property type="molecule type" value="Genomic_DNA"/>
</dbReference>
<dbReference type="Proteomes" id="UP000309128">
    <property type="component" value="Unassembled WGS sequence"/>
</dbReference>
<dbReference type="OrthoDB" id="3816435at2"/>
<reference evidence="3 4" key="1">
    <citation type="submission" date="2019-05" db="EMBL/GenBank/DDBJ databases">
        <title>Draft genome sequence of Nonomuraea turkmeniaca DSM 43926.</title>
        <authorList>
            <person name="Saricaoglu S."/>
            <person name="Isik K."/>
        </authorList>
    </citation>
    <scope>NUCLEOTIDE SEQUENCE [LARGE SCALE GENOMIC DNA]</scope>
    <source>
        <strain evidence="3 4">DSM 43926</strain>
    </source>
</reference>
<gene>
    <name evidence="3" type="ORF">ETD86_35865</name>
</gene>
<sequence>MQGKGARTKARRRAPGLLHPPPPGSRQGRRFPGTRAPTPAWPGCRHRRQPLPRRRGHHARITGHGRAPLGRWQADTTTPDLPWLSGHQLAQRIAASDLNWTDLEVHPRIPALWEQRGELLKRLSQLPHVLVHGDFSQGNLRASEDGLTTLVLDWATPGDRPGRRRPGFTGAHHSRATSPPLLGRPQWPIQDHRRGPRIPGNAGTDGSRPRPLDTHARDDTPRQLHRVHHHRDELPMSTTDPTPLSPHT</sequence>
<feature type="compositionally biased region" description="Basic residues" evidence="1">
    <location>
        <begin position="44"/>
        <end position="63"/>
    </location>
</feature>
<feature type="domain" description="Aminoglycoside phosphotransferase" evidence="2">
    <location>
        <begin position="77"/>
        <end position="155"/>
    </location>
</feature>
<dbReference type="InterPro" id="IPR002575">
    <property type="entry name" value="Aminoglycoside_PTrfase"/>
</dbReference>
<evidence type="ECO:0000313" key="4">
    <source>
        <dbReference type="Proteomes" id="UP000309128"/>
    </source>
</evidence>
<feature type="compositionally biased region" description="Basic residues" evidence="1">
    <location>
        <begin position="1"/>
        <end position="14"/>
    </location>
</feature>
<evidence type="ECO:0000259" key="2">
    <source>
        <dbReference type="Pfam" id="PF01636"/>
    </source>
</evidence>
<keyword evidence="4" id="KW-1185">Reference proteome</keyword>
<protein>
    <recommendedName>
        <fullName evidence="2">Aminoglycoside phosphotransferase domain-containing protein</fullName>
    </recommendedName>
</protein>
<proteinExistence type="predicted"/>
<dbReference type="Gene3D" id="3.90.1200.10">
    <property type="match status" value="1"/>
</dbReference>
<dbReference type="RefSeq" id="WP_138671086.1">
    <property type="nucleotide sequence ID" value="NZ_VCKY01000157.1"/>
</dbReference>